<keyword evidence="1" id="KW-0175">Coiled coil</keyword>
<gene>
    <name evidence="2" type="ORF">GGX14DRAFT_459115</name>
</gene>
<dbReference type="Proteomes" id="UP001219525">
    <property type="component" value="Unassembled WGS sequence"/>
</dbReference>
<feature type="coiled-coil region" evidence="1">
    <location>
        <begin position="39"/>
        <end position="66"/>
    </location>
</feature>
<keyword evidence="3" id="KW-1185">Reference proteome</keyword>
<feature type="non-terminal residue" evidence="2">
    <location>
        <position position="1"/>
    </location>
</feature>
<reference evidence="2" key="1">
    <citation type="submission" date="2023-03" db="EMBL/GenBank/DDBJ databases">
        <title>Massive genome expansion in bonnet fungi (Mycena s.s.) driven by repeated elements and novel gene families across ecological guilds.</title>
        <authorList>
            <consortium name="Lawrence Berkeley National Laboratory"/>
            <person name="Harder C.B."/>
            <person name="Miyauchi S."/>
            <person name="Viragh M."/>
            <person name="Kuo A."/>
            <person name="Thoen E."/>
            <person name="Andreopoulos B."/>
            <person name="Lu D."/>
            <person name="Skrede I."/>
            <person name="Drula E."/>
            <person name="Henrissat B."/>
            <person name="Morin E."/>
            <person name="Kohler A."/>
            <person name="Barry K."/>
            <person name="LaButti K."/>
            <person name="Morin E."/>
            <person name="Salamov A."/>
            <person name="Lipzen A."/>
            <person name="Mereny Z."/>
            <person name="Hegedus B."/>
            <person name="Baldrian P."/>
            <person name="Stursova M."/>
            <person name="Weitz H."/>
            <person name="Taylor A."/>
            <person name="Grigoriev I.V."/>
            <person name="Nagy L.G."/>
            <person name="Martin F."/>
            <person name="Kauserud H."/>
        </authorList>
    </citation>
    <scope>NUCLEOTIDE SEQUENCE</scope>
    <source>
        <strain evidence="2">9144</strain>
    </source>
</reference>
<proteinExistence type="predicted"/>
<organism evidence="2 3">
    <name type="scientific">Mycena pura</name>
    <dbReference type="NCBI Taxonomy" id="153505"/>
    <lineage>
        <taxon>Eukaryota</taxon>
        <taxon>Fungi</taxon>
        <taxon>Dikarya</taxon>
        <taxon>Basidiomycota</taxon>
        <taxon>Agaricomycotina</taxon>
        <taxon>Agaricomycetes</taxon>
        <taxon>Agaricomycetidae</taxon>
        <taxon>Agaricales</taxon>
        <taxon>Marasmiineae</taxon>
        <taxon>Mycenaceae</taxon>
        <taxon>Mycena</taxon>
    </lineage>
</organism>
<sequence length="371" mass="41780">MDDVVCQTCGGHTYGHASQPSFLAADSGSATNMQLRASLEEVETAILRQQALLSELHRRQQELERRLALVVYPVSTLPNEIVSRIFVDCLPSHGRVRPSSRTAPLLFTRICRHWRDIALATCELWSSVVLTSGRDRTDVAQCLVAWFSRGKLRPLSLTLRGESVTFPFQVGAFIANVARLLWRLELRLGRTSCTELAKNRTSFPNLRQLAVLGNITVSSKDDPILSLSNAPLLRELRICMPRLLDLKIYPLLTTLTVHEILEVTLLSILQQLPQLLHLTAYLRPNTDTSRSPATIAQSLRSLVLHGRLNFLQNLTLPSLRRLTLGSMGSLSCPLDFFKRSRSSRYPPTGHRRGGLFGCHRRHAYDHIPQHY</sequence>
<evidence type="ECO:0000313" key="2">
    <source>
        <dbReference type="EMBL" id="KAJ7205003.1"/>
    </source>
</evidence>
<evidence type="ECO:0008006" key="4">
    <source>
        <dbReference type="Google" id="ProtNLM"/>
    </source>
</evidence>
<protein>
    <recommendedName>
        <fullName evidence="4">F-box domain-containing protein</fullName>
    </recommendedName>
</protein>
<dbReference type="EMBL" id="JARJCW010000045">
    <property type="protein sequence ID" value="KAJ7205003.1"/>
    <property type="molecule type" value="Genomic_DNA"/>
</dbReference>
<evidence type="ECO:0000313" key="3">
    <source>
        <dbReference type="Proteomes" id="UP001219525"/>
    </source>
</evidence>
<accession>A0AAD6YA50</accession>
<comment type="caution">
    <text evidence="2">The sequence shown here is derived from an EMBL/GenBank/DDBJ whole genome shotgun (WGS) entry which is preliminary data.</text>
</comment>
<name>A0AAD6YA50_9AGAR</name>
<dbReference type="AlphaFoldDB" id="A0AAD6YA50"/>
<evidence type="ECO:0000256" key="1">
    <source>
        <dbReference type="SAM" id="Coils"/>
    </source>
</evidence>